<protein>
    <recommendedName>
        <fullName evidence="1">Protein phosphatase</fullName>
        <ecNumber evidence="1">3.1.3.16</ecNumber>
    </recommendedName>
</protein>
<dbReference type="InterPro" id="IPR036457">
    <property type="entry name" value="PPM-type-like_dom_sf"/>
</dbReference>
<comment type="catalytic activity">
    <reaction evidence="1">
        <text>O-phospho-L-seryl-[protein] + H2O = L-seryl-[protein] + phosphate</text>
        <dbReference type="Rhea" id="RHEA:20629"/>
        <dbReference type="Rhea" id="RHEA-COMP:9863"/>
        <dbReference type="Rhea" id="RHEA-COMP:11604"/>
        <dbReference type="ChEBI" id="CHEBI:15377"/>
        <dbReference type="ChEBI" id="CHEBI:29999"/>
        <dbReference type="ChEBI" id="CHEBI:43474"/>
        <dbReference type="ChEBI" id="CHEBI:83421"/>
        <dbReference type="EC" id="3.1.3.16"/>
    </reaction>
</comment>
<keyword evidence="1" id="KW-0479">Metal-binding</keyword>
<reference evidence="4" key="1">
    <citation type="submission" date="2021-01" db="EMBL/GenBank/DDBJ databases">
        <authorList>
            <person name="Eckstrom K.M.E."/>
        </authorList>
    </citation>
    <scope>NUCLEOTIDE SEQUENCE</scope>
    <source>
        <strain evidence="4">UVCC 0001</strain>
    </source>
</reference>
<dbReference type="InterPro" id="IPR001932">
    <property type="entry name" value="PPM-type_phosphatase-like_dom"/>
</dbReference>
<comment type="cofactor">
    <cofactor evidence="1">
        <name>Mg(2+)</name>
        <dbReference type="ChEBI" id="CHEBI:18420"/>
    </cofactor>
</comment>
<evidence type="ECO:0000256" key="2">
    <source>
        <dbReference type="SAM" id="MobiDB-lite"/>
    </source>
</evidence>
<accession>A0AAD9MLP5</accession>
<dbReference type="GO" id="GO:0046872">
    <property type="term" value="F:metal ion binding"/>
    <property type="evidence" value="ECO:0007669"/>
    <property type="project" value="UniProtKB-UniRule"/>
</dbReference>
<dbReference type="SUPFAM" id="SSF81606">
    <property type="entry name" value="PP2C-like"/>
    <property type="match status" value="1"/>
</dbReference>
<keyword evidence="1" id="KW-0378">Hydrolase</keyword>
<evidence type="ECO:0000313" key="5">
    <source>
        <dbReference type="Proteomes" id="UP001255856"/>
    </source>
</evidence>
<sequence>MHGQLQSRRAVLHSGQFGGGRVAMSSSGDGTVAAATGSASGGPDMGRVRLDSAAVMIPHPQKADRGGEDAFFIADSGLVVGVADGVGVDPGLYSRELMRHANDASKLVAPSPAAPADILARAHGLTKARGSCTACILVIEDHELHAANLGDSGFLVVRGNDLAFMSPQQQHDFNFPFQIGSADSMSDAPSDAQRFSIRVRDRDVVVAATDGVFDNVYPDEIVQLIAEQQREGRSALQAATALAQFARHRAADPGHLSPFAFGAQQRGYRFFGGKMDDITALVAYVTPAEEGAPRAKL</sequence>
<comment type="catalytic activity">
    <reaction evidence="1">
        <text>O-phospho-L-threonyl-[protein] + H2O = L-threonyl-[protein] + phosphate</text>
        <dbReference type="Rhea" id="RHEA:47004"/>
        <dbReference type="Rhea" id="RHEA-COMP:11060"/>
        <dbReference type="Rhea" id="RHEA-COMP:11605"/>
        <dbReference type="ChEBI" id="CHEBI:15377"/>
        <dbReference type="ChEBI" id="CHEBI:30013"/>
        <dbReference type="ChEBI" id="CHEBI:43474"/>
        <dbReference type="ChEBI" id="CHEBI:61977"/>
        <dbReference type="EC" id="3.1.3.16"/>
    </reaction>
</comment>
<dbReference type="PANTHER" id="PTHR12320:SF1">
    <property type="entry name" value="PROTEIN PHOSPHATASE PTC7 HOMOLOG"/>
    <property type="match status" value="1"/>
</dbReference>
<dbReference type="EMBL" id="JASFZW010000004">
    <property type="protein sequence ID" value="KAK2078483.1"/>
    <property type="molecule type" value="Genomic_DNA"/>
</dbReference>
<keyword evidence="1" id="KW-0464">Manganese</keyword>
<gene>
    <name evidence="4" type="ORF">QBZ16_003323</name>
</gene>
<name>A0AAD9MLP5_PROWI</name>
<dbReference type="SMART" id="SM00331">
    <property type="entry name" value="PP2C_SIG"/>
    <property type="match status" value="1"/>
</dbReference>
<dbReference type="Gene3D" id="3.60.40.10">
    <property type="entry name" value="PPM-type phosphatase domain"/>
    <property type="match status" value="1"/>
</dbReference>
<comment type="caution">
    <text evidence="4">The sequence shown here is derived from an EMBL/GenBank/DDBJ whole genome shotgun (WGS) entry which is preliminary data.</text>
</comment>
<dbReference type="AlphaFoldDB" id="A0AAD9MLP5"/>
<keyword evidence="5" id="KW-1185">Reference proteome</keyword>
<dbReference type="PROSITE" id="PS51746">
    <property type="entry name" value="PPM_2"/>
    <property type="match status" value="1"/>
</dbReference>
<feature type="region of interest" description="Disordered" evidence="2">
    <location>
        <begin position="22"/>
        <end position="45"/>
    </location>
</feature>
<keyword evidence="1" id="KW-0460">Magnesium</keyword>
<feature type="domain" description="PPM-type phosphatase" evidence="3">
    <location>
        <begin position="54"/>
        <end position="285"/>
    </location>
</feature>
<evidence type="ECO:0000256" key="1">
    <source>
        <dbReference type="RuleBase" id="RU366020"/>
    </source>
</evidence>
<evidence type="ECO:0000313" key="4">
    <source>
        <dbReference type="EMBL" id="KAK2078483.1"/>
    </source>
</evidence>
<proteinExistence type="inferred from homology"/>
<comment type="similarity">
    <text evidence="1">Belongs to the PP2C family.</text>
</comment>
<dbReference type="PANTHER" id="PTHR12320">
    <property type="entry name" value="PROTEIN PHOSPHATASE 2C"/>
    <property type="match status" value="1"/>
</dbReference>
<dbReference type="SMART" id="SM00332">
    <property type="entry name" value="PP2Cc"/>
    <property type="match status" value="1"/>
</dbReference>
<dbReference type="EC" id="3.1.3.16" evidence="1"/>
<dbReference type="Proteomes" id="UP001255856">
    <property type="component" value="Unassembled WGS sequence"/>
</dbReference>
<feature type="compositionally biased region" description="Low complexity" evidence="2">
    <location>
        <begin position="25"/>
        <end position="38"/>
    </location>
</feature>
<dbReference type="InterPro" id="IPR039123">
    <property type="entry name" value="PPTC7"/>
</dbReference>
<evidence type="ECO:0000259" key="3">
    <source>
        <dbReference type="PROSITE" id="PS51746"/>
    </source>
</evidence>
<keyword evidence="1" id="KW-0904">Protein phosphatase</keyword>
<organism evidence="4 5">
    <name type="scientific">Prototheca wickerhamii</name>
    <dbReference type="NCBI Taxonomy" id="3111"/>
    <lineage>
        <taxon>Eukaryota</taxon>
        <taxon>Viridiplantae</taxon>
        <taxon>Chlorophyta</taxon>
        <taxon>core chlorophytes</taxon>
        <taxon>Trebouxiophyceae</taxon>
        <taxon>Chlorellales</taxon>
        <taxon>Chlorellaceae</taxon>
        <taxon>Prototheca</taxon>
    </lineage>
</organism>
<comment type="cofactor">
    <cofactor evidence="1">
        <name>Mn(2+)</name>
        <dbReference type="ChEBI" id="CHEBI:29035"/>
    </cofactor>
</comment>
<dbReference type="GO" id="GO:0004722">
    <property type="term" value="F:protein serine/threonine phosphatase activity"/>
    <property type="evidence" value="ECO:0007669"/>
    <property type="project" value="UniProtKB-EC"/>
</dbReference>